<name>A0A178IH71_9BACT</name>
<protein>
    <submittedName>
        <fullName evidence="2">Uncharacterized protein</fullName>
    </submittedName>
</protein>
<evidence type="ECO:0000313" key="3">
    <source>
        <dbReference type="Proteomes" id="UP000078486"/>
    </source>
</evidence>
<dbReference type="STRING" id="1184151.AW736_16880"/>
<sequence>MDKLDREDGGAPAHGHPPTETVGAEPRCLRLAADNTRAWELPWASFYGAVFTAADARDHAPDRIELSFARYEAVLRGKHLAKLMDGLHAMRLAEVRAVEEKFLGLSGDDGEPVVVSVEVKKLGP</sequence>
<organism evidence="2 3">
    <name type="scientific">Termitidicoccus mucosus</name>
    <dbReference type="NCBI Taxonomy" id="1184151"/>
    <lineage>
        <taxon>Bacteria</taxon>
        <taxon>Pseudomonadati</taxon>
        <taxon>Verrucomicrobiota</taxon>
        <taxon>Opitutia</taxon>
        <taxon>Opitutales</taxon>
        <taxon>Opitutaceae</taxon>
        <taxon>Termitidicoccus</taxon>
    </lineage>
</organism>
<reference evidence="2 3" key="1">
    <citation type="submission" date="2016-01" db="EMBL/GenBank/DDBJ databases">
        <title>High potential of lignocellulose degradation of a new Verrucomicrobia species.</title>
        <authorList>
            <person name="Wang Y."/>
            <person name="Shi Y."/>
            <person name="Qiu Z."/>
            <person name="Liu S."/>
            <person name="Yang H."/>
        </authorList>
    </citation>
    <scope>NUCLEOTIDE SEQUENCE [LARGE SCALE GENOMIC DNA]</scope>
    <source>
        <strain evidence="2 3">TSB47</strain>
    </source>
</reference>
<evidence type="ECO:0000256" key="1">
    <source>
        <dbReference type="SAM" id="MobiDB-lite"/>
    </source>
</evidence>
<proteinExistence type="predicted"/>
<dbReference type="AlphaFoldDB" id="A0A178IH71"/>
<gene>
    <name evidence="2" type="ORF">AW736_16880</name>
</gene>
<comment type="caution">
    <text evidence="2">The sequence shown here is derived from an EMBL/GenBank/DDBJ whole genome shotgun (WGS) entry which is preliminary data.</text>
</comment>
<accession>A0A178IH71</accession>
<dbReference type="Proteomes" id="UP000078486">
    <property type="component" value="Unassembled WGS sequence"/>
</dbReference>
<dbReference type="EMBL" id="LRRQ01000127">
    <property type="protein sequence ID" value="OAM88507.1"/>
    <property type="molecule type" value="Genomic_DNA"/>
</dbReference>
<keyword evidence="3" id="KW-1185">Reference proteome</keyword>
<evidence type="ECO:0000313" key="2">
    <source>
        <dbReference type="EMBL" id="OAM88507.1"/>
    </source>
</evidence>
<feature type="region of interest" description="Disordered" evidence="1">
    <location>
        <begin position="1"/>
        <end position="26"/>
    </location>
</feature>